<dbReference type="SMART" id="SM00487">
    <property type="entry name" value="DEXDc"/>
    <property type="match status" value="1"/>
</dbReference>
<keyword evidence="8" id="KW-1185">Reference proteome</keyword>
<dbReference type="InterPro" id="IPR013083">
    <property type="entry name" value="Znf_RING/FYVE/PHD"/>
</dbReference>
<dbReference type="InterPro" id="IPR014001">
    <property type="entry name" value="Helicase_ATP-bd"/>
</dbReference>
<feature type="domain" description="Helicase ATP-binding" evidence="5">
    <location>
        <begin position="157"/>
        <end position="324"/>
    </location>
</feature>
<dbReference type="GO" id="GO:0016787">
    <property type="term" value="F:hydrolase activity"/>
    <property type="evidence" value="ECO:0007669"/>
    <property type="project" value="UniProtKB-KW"/>
</dbReference>
<dbReference type="CDD" id="cd15489">
    <property type="entry name" value="PHD_SF"/>
    <property type="match status" value="1"/>
</dbReference>
<dbReference type="InterPro" id="IPR000330">
    <property type="entry name" value="SNF2_N"/>
</dbReference>
<reference evidence="7" key="1">
    <citation type="submission" date="2021-01" db="EMBL/GenBank/DDBJ databases">
        <authorList>
            <consortium name="Aspergillus puulaauensis MK2 genome sequencing consortium"/>
            <person name="Kazuki M."/>
            <person name="Futagami T."/>
        </authorList>
    </citation>
    <scope>NUCLEOTIDE SEQUENCE</scope>
    <source>
        <strain evidence="7">MK2</strain>
    </source>
</reference>
<dbReference type="AlphaFoldDB" id="A0A7R7XDN1"/>
<keyword evidence="2" id="KW-0378">Hydrolase</keyword>
<dbReference type="InterPro" id="IPR027417">
    <property type="entry name" value="P-loop_NTPase"/>
</dbReference>
<dbReference type="GO" id="GO:0005524">
    <property type="term" value="F:ATP binding"/>
    <property type="evidence" value="ECO:0007669"/>
    <property type="project" value="InterPro"/>
</dbReference>
<protein>
    <recommendedName>
        <fullName evidence="9">SNF2 family N-terminal domain-containing protein</fullName>
    </recommendedName>
</protein>
<keyword evidence="3" id="KW-0067">ATP-binding</keyword>
<evidence type="ECO:0000256" key="1">
    <source>
        <dbReference type="ARBA" id="ARBA00022741"/>
    </source>
</evidence>
<dbReference type="CDD" id="cd17919">
    <property type="entry name" value="DEXHc_Snf"/>
    <property type="match status" value="1"/>
</dbReference>
<evidence type="ECO:0000313" key="8">
    <source>
        <dbReference type="Proteomes" id="UP000654913"/>
    </source>
</evidence>
<evidence type="ECO:0000259" key="5">
    <source>
        <dbReference type="PROSITE" id="PS51192"/>
    </source>
</evidence>
<accession>A0A7R7XDN1</accession>
<feature type="region of interest" description="Disordered" evidence="4">
    <location>
        <begin position="67"/>
        <end position="91"/>
    </location>
</feature>
<dbReference type="EMBL" id="AP024443">
    <property type="protein sequence ID" value="BCS19128.1"/>
    <property type="molecule type" value="Genomic_DNA"/>
</dbReference>
<dbReference type="RefSeq" id="XP_041551322.1">
    <property type="nucleotide sequence ID" value="XM_041698103.1"/>
</dbReference>
<dbReference type="CDD" id="cd18793">
    <property type="entry name" value="SF2_C_SNF"/>
    <property type="match status" value="1"/>
</dbReference>
<dbReference type="InterPro" id="IPR038718">
    <property type="entry name" value="SNF2-like_sf"/>
</dbReference>
<name>A0A7R7XDN1_9EURO</name>
<dbReference type="Proteomes" id="UP000654913">
    <property type="component" value="Chromosome 1"/>
</dbReference>
<dbReference type="SUPFAM" id="SSF52540">
    <property type="entry name" value="P-loop containing nucleoside triphosphate hydrolases"/>
    <property type="match status" value="2"/>
</dbReference>
<evidence type="ECO:0000256" key="4">
    <source>
        <dbReference type="SAM" id="MobiDB-lite"/>
    </source>
</evidence>
<dbReference type="PROSITE" id="PS51194">
    <property type="entry name" value="HELICASE_CTER"/>
    <property type="match status" value="1"/>
</dbReference>
<dbReference type="Pfam" id="PF00271">
    <property type="entry name" value="Helicase_C"/>
    <property type="match status" value="1"/>
</dbReference>
<evidence type="ECO:0008006" key="9">
    <source>
        <dbReference type="Google" id="ProtNLM"/>
    </source>
</evidence>
<dbReference type="Gene3D" id="3.40.50.10810">
    <property type="entry name" value="Tandem AAA-ATPase domain"/>
    <property type="match status" value="1"/>
</dbReference>
<proteinExistence type="predicted"/>
<dbReference type="InterPro" id="IPR001650">
    <property type="entry name" value="Helicase_C-like"/>
</dbReference>
<dbReference type="SMART" id="SM00490">
    <property type="entry name" value="HELICc"/>
    <property type="match status" value="1"/>
</dbReference>
<dbReference type="PANTHER" id="PTHR10799">
    <property type="entry name" value="SNF2/RAD54 HELICASE FAMILY"/>
    <property type="match status" value="1"/>
</dbReference>
<evidence type="ECO:0000313" key="7">
    <source>
        <dbReference type="EMBL" id="BCS19128.1"/>
    </source>
</evidence>
<feature type="region of interest" description="Disordered" evidence="4">
    <location>
        <begin position="1"/>
        <end position="35"/>
    </location>
</feature>
<dbReference type="OrthoDB" id="288590at2759"/>
<dbReference type="InterPro" id="IPR049730">
    <property type="entry name" value="SNF2/RAD54-like_C"/>
</dbReference>
<dbReference type="Gene3D" id="3.40.50.300">
    <property type="entry name" value="P-loop containing nucleotide triphosphate hydrolases"/>
    <property type="match status" value="1"/>
</dbReference>
<feature type="compositionally biased region" description="Polar residues" evidence="4">
    <location>
        <begin position="15"/>
        <end position="35"/>
    </location>
</feature>
<reference evidence="7" key="2">
    <citation type="submission" date="2021-02" db="EMBL/GenBank/DDBJ databases">
        <title>Aspergillus puulaauensis MK2 genome sequence.</title>
        <authorList>
            <person name="Futagami T."/>
            <person name="Mori K."/>
            <person name="Kadooka C."/>
            <person name="Tanaka T."/>
        </authorList>
    </citation>
    <scope>NUCLEOTIDE SEQUENCE</scope>
    <source>
        <strain evidence="7">MK2</strain>
    </source>
</reference>
<keyword evidence="1" id="KW-0547">Nucleotide-binding</keyword>
<feature type="compositionally biased region" description="Polar residues" evidence="4">
    <location>
        <begin position="77"/>
        <end position="90"/>
    </location>
</feature>
<sequence length="920" mass="104032">MELGYLLNDSDYESAPSSPRTWFETPPSSSSKCTAGSAITTPGSIGADEYCISPLDSCFPPVQFNSPPRVGRRQAIRSKQPQDNSTSGIQQRRKAFLDHIQDVILPLLGESNVFGHQSEREVTGNSEVRPYAPIDLQPAGLRGTLKLYQLEGLSWLLYLRRNGIGGILADDMGLGKTLQTLSLFQYVQYQEPGEHKFLVVCPLSVLDTWMSEISKWTTGFTPLAYHGSIEDRQNLRELFRQPEGDPVNIVVTSYETVCNDLLFFQKTTWAYVVLDEGHRIKNSKAKRTQGIYKLRTDYKLVLTGTPIQNDMTELWSILHWLYPAVFVPSTAELFEDSFSLKDGKFDSTFVANVTRFLKIVMLRRTKTSPEVGLDIPTKKEIILSVPLSECQLDWYHKILTGVEKSILLGEKSDQLQHNSTSTPALGHFMDLTTDEWERPGAGNAKRKSRITTNTLMELRKCSIHPYLLVDAIPEECEAERHLVETSGKFIILEKMIHQFVVVEQKKIIIFSGFDQALNLCEDVLSMGKFQTFKHVRLDGSTSAPWRNLSVFLFQNDSRYKVFLLSIRAGGEGLNLISASTVIFLDDDWNPQVMRQAESRVHRIGQTDPVNIFRLHSRGTVEDQMRRRLSKKAYLADKVIEDLGNDIYHPINLDETDEHEITLMPNSAIVPRAFGATYLVNLDLDSIMDSCALDEVNVQEMSFSEKKAWLERAETVKTNLFNGEKIDTRSKCFSVYEDTILEVPRESRRVGKSRVVMVGEWEVSKESIVSATSPTKAALPKAGNKVKKENETVCFICRRRNPTSCETCTRSFHERCLDRIDNLDYHPKGKLMVCPQHYCCDCGKTATEAGRLPFGCLKCPRAYCENCLDWNNTRFVGANPEGERRGYSPRNAFFIECGACGASAKRSLGAEGELAKRARRR</sequence>
<dbReference type="Pfam" id="PF00176">
    <property type="entry name" value="SNF2-rel_dom"/>
    <property type="match status" value="1"/>
</dbReference>
<evidence type="ECO:0000256" key="3">
    <source>
        <dbReference type="ARBA" id="ARBA00022840"/>
    </source>
</evidence>
<evidence type="ECO:0000259" key="6">
    <source>
        <dbReference type="PROSITE" id="PS51194"/>
    </source>
</evidence>
<dbReference type="GeneID" id="64969133"/>
<dbReference type="KEGG" id="apuu:APUU_11956S"/>
<gene>
    <name evidence="7" type="ORF">APUU_11956S</name>
</gene>
<dbReference type="Gene3D" id="3.30.40.10">
    <property type="entry name" value="Zinc/RING finger domain, C3HC4 (zinc finger)"/>
    <property type="match status" value="1"/>
</dbReference>
<evidence type="ECO:0000256" key="2">
    <source>
        <dbReference type="ARBA" id="ARBA00022801"/>
    </source>
</evidence>
<feature type="domain" description="Helicase C-terminal" evidence="6">
    <location>
        <begin position="495"/>
        <end position="658"/>
    </location>
</feature>
<dbReference type="PROSITE" id="PS51192">
    <property type="entry name" value="HELICASE_ATP_BIND_1"/>
    <property type="match status" value="1"/>
</dbReference>
<organism evidence="7 8">
    <name type="scientific">Aspergillus puulaauensis</name>
    <dbReference type="NCBI Taxonomy" id="1220207"/>
    <lineage>
        <taxon>Eukaryota</taxon>
        <taxon>Fungi</taxon>
        <taxon>Dikarya</taxon>
        <taxon>Ascomycota</taxon>
        <taxon>Pezizomycotina</taxon>
        <taxon>Eurotiomycetes</taxon>
        <taxon>Eurotiomycetidae</taxon>
        <taxon>Eurotiales</taxon>
        <taxon>Aspergillaceae</taxon>
        <taxon>Aspergillus</taxon>
    </lineage>
</organism>